<evidence type="ECO:0000256" key="1">
    <source>
        <dbReference type="ARBA" id="ARBA00023015"/>
    </source>
</evidence>
<gene>
    <name evidence="5" type="ORF">SAMN02982922_0278</name>
</gene>
<dbReference type="InterPro" id="IPR000524">
    <property type="entry name" value="Tscrpt_reg_HTH_GntR"/>
</dbReference>
<proteinExistence type="predicted"/>
<evidence type="ECO:0000256" key="2">
    <source>
        <dbReference type="ARBA" id="ARBA00023125"/>
    </source>
</evidence>
<dbReference type="AlphaFoldDB" id="A0A1X7MP71"/>
<keyword evidence="6" id="KW-1185">Reference proteome</keyword>
<dbReference type="EMBL" id="FXBL01000003">
    <property type="protein sequence ID" value="SMH26495.1"/>
    <property type="molecule type" value="Genomic_DNA"/>
</dbReference>
<dbReference type="PROSITE" id="PS50949">
    <property type="entry name" value="HTH_GNTR"/>
    <property type="match status" value="1"/>
</dbReference>
<dbReference type="Proteomes" id="UP000193083">
    <property type="component" value="Unassembled WGS sequence"/>
</dbReference>
<dbReference type="PANTHER" id="PTHR43537:SF45">
    <property type="entry name" value="GNTR FAMILY REGULATORY PROTEIN"/>
    <property type="match status" value="1"/>
</dbReference>
<dbReference type="RefSeq" id="WP_176247391.1">
    <property type="nucleotide sequence ID" value="NZ_FXBL01000003.1"/>
</dbReference>
<dbReference type="GO" id="GO:0003700">
    <property type="term" value="F:DNA-binding transcription factor activity"/>
    <property type="evidence" value="ECO:0007669"/>
    <property type="project" value="InterPro"/>
</dbReference>
<accession>A0A1X7MP71</accession>
<keyword evidence="2" id="KW-0238">DNA-binding</keyword>
<dbReference type="Pfam" id="PF00392">
    <property type="entry name" value="GntR"/>
    <property type="match status" value="1"/>
</dbReference>
<organism evidence="5 6">
    <name type="scientific">Mesorhizobium australicum</name>
    <dbReference type="NCBI Taxonomy" id="536018"/>
    <lineage>
        <taxon>Bacteria</taxon>
        <taxon>Pseudomonadati</taxon>
        <taxon>Pseudomonadota</taxon>
        <taxon>Alphaproteobacteria</taxon>
        <taxon>Hyphomicrobiales</taxon>
        <taxon>Phyllobacteriaceae</taxon>
        <taxon>Mesorhizobium</taxon>
    </lineage>
</organism>
<keyword evidence="3" id="KW-0804">Transcription</keyword>
<dbReference type="PANTHER" id="PTHR43537">
    <property type="entry name" value="TRANSCRIPTIONAL REGULATOR, GNTR FAMILY"/>
    <property type="match status" value="1"/>
</dbReference>
<dbReference type="SMART" id="SM00345">
    <property type="entry name" value="HTH_GNTR"/>
    <property type="match status" value="1"/>
</dbReference>
<dbReference type="Gene3D" id="1.10.10.10">
    <property type="entry name" value="Winged helix-like DNA-binding domain superfamily/Winged helix DNA-binding domain"/>
    <property type="match status" value="1"/>
</dbReference>
<evidence type="ECO:0000313" key="6">
    <source>
        <dbReference type="Proteomes" id="UP000193083"/>
    </source>
</evidence>
<dbReference type="SUPFAM" id="SSF46785">
    <property type="entry name" value="Winged helix' DNA-binding domain"/>
    <property type="match status" value="1"/>
</dbReference>
<evidence type="ECO:0000313" key="5">
    <source>
        <dbReference type="EMBL" id="SMH26495.1"/>
    </source>
</evidence>
<name>A0A1X7MP71_9HYPH</name>
<reference evidence="5 6" key="1">
    <citation type="submission" date="2017-04" db="EMBL/GenBank/DDBJ databases">
        <authorList>
            <person name="Afonso C.L."/>
            <person name="Miller P.J."/>
            <person name="Scott M.A."/>
            <person name="Spackman E."/>
            <person name="Goraichik I."/>
            <person name="Dimitrov K.M."/>
            <person name="Suarez D.L."/>
            <person name="Swayne D.E."/>
        </authorList>
    </citation>
    <scope>NUCLEOTIDE SEQUENCE [LARGE SCALE GENOMIC DNA]</scope>
    <source>
        <strain evidence="5 6">B5P</strain>
    </source>
</reference>
<evidence type="ECO:0000259" key="4">
    <source>
        <dbReference type="PROSITE" id="PS50949"/>
    </source>
</evidence>
<sequence>MKAVAGKLRSATSTQIRIAEALLESVAAQRLQPGDHITEASVAAMFGVSRSPVRAALAILTAKGVLEQRANRGYFVRRGVKPLAKSGIKLPQSEVEALSLTIARDWFCGRVPENFQESELRRRYGVGQLRFARVLLALAEDGVEGERITPVAGIPPILHGPSSFCAFAPRCEFAAEFCKTQRPAPVLCERGPVLCMRMDHVLRETTLRRVHA</sequence>
<dbReference type="GO" id="GO:0003677">
    <property type="term" value="F:DNA binding"/>
    <property type="evidence" value="ECO:0007669"/>
    <property type="project" value="UniProtKB-KW"/>
</dbReference>
<dbReference type="InterPro" id="IPR036388">
    <property type="entry name" value="WH-like_DNA-bd_sf"/>
</dbReference>
<evidence type="ECO:0000256" key="3">
    <source>
        <dbReference type="ARBA" id="ARBA00023163"/>
    </source>
</evidence>
<protein>
    <submittedName>
        <fullName evidence="5">Regulatory protein, gntR family</fullName>
    </submittedName>
</protein>
<dbReference type="CDD" id="cd07377">
    <property type="entry name" value="WHTH_GntR"/>
    <property type="match status" value="1"/>
</dbReference>
<keyword evidence="1" id="KW-0805">Transcription regulation</keyword>
<dbReference type="InterPro" id="IPR036390">
    <property type="entry name" value="WH_DNA-bd_sf"/>
</dbReference>
<feature type="domain" description="HTH gntR-type" evidence="4">
    <location>
        <begin position="12"/>
        <end position="79"/>
    </location>
</feature>